<gene>
    <name evidence="2" type="ORF">SAMN05192553_101260</name>
</gene>
<dbReference type="RefSeq" id="WP_092168381.1">
    <property type="nucleotide sequence ID" value="NZ_FNZH01000001.1"/>
</dbReference>
<protein>
    <recommendedName>
        <fullName evidence="1">CoA-binding domain-containing protein</fullName>
    </recommendedName>
</protein>
<evidence type="ECO:0000259" key="1">
    <source>
        <dbReference type="Pfam" id="PF13380"/>
    </source>
</evidence>
<dbReference type="EMBL" id="FNZH01000001">
    <property type="protein sequence ID" value="SEI78089.1"/>
    <property type="molecule type" value="Genomic_DNA"/>
</dbReference>
<dbReference type="SUPFAM" id="SSF51735">
    <property type="entry name" value="NAD(P)-binding Rossmann-fold domains"/>
    <property type="match status" value="1"/>
</dbReference>
<accession>A0A1H6TDD2</accession>
<dbReference type="InterPro" id="IPR036291">
    <property type="entry name" value="NAD(P)-bd_dom_sf"/>
</dbReference>
<dbReference type="STRING" id="1416801.SAMN05192553_101260"/>
<dbReference type="AlphaFoldDB" id="A0A1H6TDD2"/>
<dbReference type="InterPro" id="IPR003781">
    <property type="entry name" value="CoA-bd"/>
</dbReference>
<name>A0A1H6TDD2_9BACT</name>
<organism evidence="2 3">
    <name type="scientific">Cyclobacterium xiamenense</name>
    <dbReference type="NCBI Taxonomy" id="1297121"/>
    <lineage>
        <taxon>Bacteria</taxon>
        <taxon>Pseudomonadati</taxon>
        <taxon>Bacteroidota</taxon>
        <taxon>Cytophagia</taxon>
        <taxon>Cytophagales</taxon>
        <taxon>Cyclobacteriaceae</taxon>
        <taxon>Cyclobacterium</taxon>
    </lineage>
</organism>
<dbReference type="Gene3D" id="3.40.50.720">
    <property type="entry name" value="NAD(P)-binding Rossmann-like Domain"/>
    <property type="match status" value="1"/>
</dbReference>
<evidence type="ECO:0000313" key="3">
    <source>
        <dbReference type="Proteomes" id="UP000199403"/>
    </source>
</evidence>
<reference evidence="3" key="1">
    <citation type="submission" date="2016-10" db="EMBL/GenBank/DDBJ databases">
        <authorList>
            <person name="Varghese N."/>
            <person name="Submissions S."/>
        </authorList>
    </citation>
    <scope>NUCLEOTIDE SEQUENCE [LARGE SCALE GENOMIC DNA]</scope>
    <source>
        <strain evidence="3">IBRC-M 10761</strain>
    </source>
</reference>
<dbReference type="Pfam" id="PF13380">
    <property type="entry name" value="CoA_binding_2"/>
    <property type="match status" value="1"/>
</dbReference>
<feature type="domain" description="CoA-binding" evidence="1">
    <location>
        <begin position="5"/>
        <end position="119"/>
    </location>
</feature>
<proteinExistence type="predicted"/>
<keyword evidence="3" id="KW-1185">Reference proteome</keyword>
<dbReference type="OrthoDB" id="708726at2"/>
<evidence type="ECO:0000313" key="2">
    <source>
        <dbReference type="EMBL" id="SEI78089.1"/>
    </source>
</evidence>
<sequence>MNPKKKTVILGASPNPSRFSYTAAKMFKEAEIPFVPVGIKQGTVFGAVIQNLREKPAISDVHTLTLYLGPQNQKEWYDYMLSLNPLRIIFNPGAENPELYDLAKDQGIEVLPACNLVLLRSGQF</sequence>
<dbReference type="Proteomes" id="UP000199403">
    <property type="component" value="Unassembled WGS sequence"/>
</dbReference>